<dbReference type="OrthoDB" id="9757917at2"/>
<reference evidence="2 3" key="1">
    <citation type="submission" date="2018-03" db="EMBL/GenBank/DDBJ databases">
        <title>Genomic Encyclopedia of Archaeal and Bacterial Type Strains, Phase II (KMG-II): from individual species to whole genera.</title>
        <authorList>
            <person name="Goeker M."/>
        </authorList>
    </citation>
    <scope>NUCLEOTIDE SEQUENCE [LARGE SCALE GENOMIC DNA]</scope>
    <source>
        <strain evidence="2 3">DSM 100346</strain>
    </source>
</reference>
<name>A0A316A505_9BACT</name>
<feature type="coiled-coil region" evidence="1">
    <location>
        <begin position="1363"/>
        <end position="1423"/>
    </location>
</feature>
<proteinExistence type="predicted"/>
<dbReference type="Proteomes" id="UP000245880">
    <property type="component" value="Unassembled WGS sequence"/>
</dbReference>
<keyword evidence="1" id="KW-0175">Coiled coil</keyword>
<dbReference type="NCBIfam" id="NF047352">
    <property type="entry name" value="P_loop_sacsin"/>
    <property type="match status" value="1"/>
</dbReference>
<gene>
    <name evidence="2" type="ORF">CLV98_1281</name>
</gene>
<accession>A0A316A505</accession>
<dbReference type="SUPFAM" id="SSF55874">
    <property type="entry name" value="ATPase domain of HSP90 chaperone/DNA topoisomerase II/histidine kinase"/>
    <property type="match status" value="1"/>
</dbReference>
<evidence type="ECO:0000256" key="1">
    <source>
        <dbReference type="SAM" id="Coils"/>
    </source>
</evidence>
<keyword evidence="3" id="KW-1185">Reference proteome</keyword>
<dbReference type="RefSeq" id="WP_109678356.1">
    <property type="nucleotide sequence ID" value="NZ_QGDT01000028.1"/>
</dbReference>
<dbReference type="InterPro" id="IPR036890">
    <property type="entry name" value="HATPase_C_sf"/>
</dbReference>
<sequence length="1570" mass="184012">MKIKSAKSFRYWYKTKIKEIDRKNPTHNENFVGTYHKENGKKTIKGFFEMYHGDKPDIASYLPSILKIAEDGQAIYEFLQNAVDCGSTHFYIFYNDKYFLAINNGSPFDVEGLQSILNIAQTTKKDPDKIGRFGIGFKLAHRLVGKNEGTDELVKQYKGPIIFSWAKLQDLESLLSNEIIEPIVPNKENYQEFINSPYLLKLLLTNFPSDPNETIKDINYKDKILFPQDELNELVGFLNDNFTNHSESLKKNVLKQGSLFFIKLGEDKKKLLDKDYSELVNGIQYSMNTLKRLQKVYINNDDIGKIPLLLEEGIIKKGSDVFERISPEYKEFDIKFAIGFNTIKFGNEKSYEQIRLLKEKPNFYKYFPMGDEINGFAFIVHCDSFSNEANRRKLHEDDINSNLFPELANHITKKLISYKTNDRNRFLNLYASFLLSDIPDRQNNKWLRPIFYDRLLASLRMNIPTKKGISDNVQNVKINNLKLNIDLIDFGLNHIQWFDWDNETDRWLIDEATKPEKLGIKEWDIRDVVENANLESINSWIASCEKETYNKFMKELEESYLRKETKEKICQIKLFKFSNGGFYSFNEVVSIRDKQGKTSFKFSNCFFNSKKTKQIKSVLTKLDFVISDFSVEDYPTIFACLTLPEDKKLYGLIAEKCKTNSLIAEEKKILFQNFINEATKFNNVAEGTLKDLHLFCDSNAIIQPLNKLIDSNLTTPSWLNSYKIKSDEFFTDLKPYLISEQEAIFKEIYLPQQDIILSELTEANEIKSLIKLYQDNQKQFFKEFIIKKVERSFSISKKTSKTYQVQSADPEARKFLDENCASNLFVLPQEFLGHKEDDGIIKADDLHSLILEFVDVDEHKETFVDIVKYKAKHKFLQELTEFRFSSKTKYTKEDYEYKILDLACSELKESDYQKFKDKVIIETEQQDLKLSEIPPFTDKIKIDNYEIRLAKILPDNYENSDHLNSLINQFIGLGLSKVRVNSLFGVSEEPEPNDIFKMFWEQVELLENAEQLAFLFLYGLYIEEIDFNRFKALNVDEEEIELGTDKYLTDFDFIQQSEILHQKYKSVTKIFKEFPLVVEDNDNLLLIEEPYFEDDKFICPYLKEDLSDEQKLSFVEFVFNQWNKKNKKTAIKNIDWSKIEDTETVNILGFNPITSVYPSKYACASEALPAYLIKWIGKEESKIDFLTDLGIWTENSVIVELRKYLKDGNKEFHNNHLAQETRFNKNETVLFNSFEWLKEQGIKFKTEEQFETFKKVVQVINENRDNNELKLQEGFDFEELEKNSEEWKETESHRILLYDGKMPKLVKLAEVEDYIFYKYNLEDYAIIESTIYLNTTEDQKKILQKIASKEENGFTFEDLWQLFSEHSNETEILKQEIAKLKQQVAKTNGATLGTDFSTDISKNDQKEANREAKEIIKERLESEGFEFTNGINGFSTIDGVIKDGIEYPLVVKSYKYQNEPLKIGANEWIQLMRPNSIFWAYFGNGRLGCLKLYELLRNQDKLTISFSTENLDKDDRLERFAELLHYFGDVHFDFNSVKPSDYSVTEDLGDYRFDERKTEVDLSGDNENLL</sequence>
<protein>
    <recommendedName>
        <fullName evidence="4">Histidine kinase/DNA gyrase B/HSP90-like ATPase</fullName>
    </recommendedName>
</protein>
<evidence type="ECO:0000313" key="2">
    <source>
        <dbReference type="EMBL" id="PWJ52981.1"/>
    </source>
</evidence>
<evidence type="ECO:0008006" key="4">
    <source>
        <dbReference type="Google" id="ProtNLM"/>
    </source>
</evidence>
<comment type="caution">
    <text evidence="2">The sequence shown here is derived from an EMBL/GenBank/DDBJ whole genome shotgun (WGS) entry which is preliminary data.</text>
</comment>
<dbReference type="EMBL" id="QGDT01000028">
    <property type="protein sequence ID" value="PWJ52981.1"/>
    <property type="molecule type" value="Genomic_DNA"/>
</dbReference>
<evidence type="ECO:0000313" key="3">
    <source>
        <dbReference type="Proteomes" id="UP000245880"/>
    </source>
</evidence>
<organism evidence="2 3">
    <name type="scientific">Dyadobacter jejuensis</name>
    <dbReference type="NCBI Taxonomy" id="1082580"/>
    <lineage>
        <taxon>Bacteria</taxon>
        <taxon>Pseudomonadati</taxon>
        <taxon>Bacteroidota</taxon>
        <taxon>Cytophagia</taxon>
        <taxon>Cytophagales</taxon>
        <taxon>Spirosomataceae</taxon>
        <taxon>Dyadobacter</taxon>
    </lineage>
</organism>